<feature type="region of interest" description="Disordered" evidence="1">
    <location>
        <begin position="1"/>
        <end position="68"/>
    </location>
</feature>
<dbReference type="EMBL" id="JAIFTL010000583">
    <property type="protein sequence ID" value="KAG9319152.1"/>
    <property type="molecule type" value="Genomic_DNA"/>
</dbReference>
<evidence type="ECO:0000256" key="1">
    <source>
        <dbReference type="SAM" id="MobiDB-lite"/>
    </source>
</evidence>
<dbReference type="AlphaFoldDB" id="A0A9P7ZYT5"/>
<feature type="compositionally biased region" description="Basic residues" evidence="1">
    <location>
        <begin position="1"/>
        <end position="10"/>
    </location>
</feature>
<accession>A0A9P7ZYT5</accession>
<evidence type="ECO:0000313" key="2">
    <source>
        <dbReference type="EMBL" id="KAG9319152.1"/>
    </source>
</evidence>
<gene>
    <name evidence="2" type="ORF">KVV02_000540</name>
</gene>
<evidence type="ECO:0000313" key="3">
    <source>
        <dbReference type="Proteomes" id="UP000717515"/>
    </source>
</evidence>
<dbReference type="Proteomes" id="UP000717515">
    <property type="component" value="Unassembled WGS sequence"/>
</dbReference>
<name>A0A9P7ZYT5_MORAP</name>
<organism evidence="2 3">
    <name type="scientific">Mortierella alpina</name>
    <name type="common">Oleaginous fungus</name>
    <name type="synonym">Mortierella renispora</name>
    <dbReference type="NCBI Taxonomy" id="64518"/>
    <lineage>
        <taxon>Eukaryota</taxon>
        <taxon>Fungi</taxon>
        <taxon>Fungi incertae sedis</taxon>
        <taxon>Mucoromycota</taxon>
        <taxon>Mortierellomycotina</taxon>
        <taxon>Mortierellomycetes</taxon>
        <taxon>Mortierellales</taxon>
        <taxon>Mortierellaceae</taxon>
        <taxon>Mortierella</taxon>
    </lineage>
</organism>
<comment type="caution">
    <text evidence="2">The sequence shown here is derived from an EMBL/GenBank/DDBJ whole genome shotgun (WGS) entry which is preliminary data.</text>
</comment>
<feature type="compositionally biased region" description="Polar residues" evidence="1">
    <location>
        <begin position="53"/>
        <end position="63"/>
    </location>
</feature>
<reference evidence="2" key="1">
    <citation type="submission" date="2021-07" db="EMBL/GenBank/DDBJ databases">
        <title>Draft genome of Mortierella alpina, strain LL118, isolated from an aspen leaf litter sample.</title>
        <authorList>
            <person name="Yang S."/>
            <person name="Vinatzer B.A."/>
        </authorList>
    </citation>
    <scope>NUCLEOTIDE SEQUENCE</scope>
    <source>
        <strain evidence="2">LL118</strain>
    </source>
</reference>
<feature type="non-terminal residue" evidence="2">
    <location>
        <position position="1"/>
    </location>
</feature>
<sequence length="295" mass="31933">MGGNRIRRSCRNPSGDTPSTRMELVDDAAFSFRRKKTTRGSSSPTTAARLPVSQPSSTNSSAPTLDDVIASSLPSPVKAIGLPVAQSPAAQPSSGEQASWELVWKGSWIVPSLVPASTSASSSSRKTHASLKRASLESRQTVFEGKHGMKMQPQVVELTGIAFAVPQPTLFNTLHNEEQGHEASTMCQLLHESTDMHLIAKIRLSSFPAFLLSTSCTQPCRVFTAPESHESASFLRSLFDKDDIADMRKRCRHGHKRAAGDVGLLLRVSTKPGPSTKKKGMMPSLAKQDHNPFMI</sequence>
<feature type="compositionally biased region" description="Polar residues" evidence="1">
    <location>
        <begin position="11"/>
        <end position="20"/>
    </location>
</feature>
<proteinExistence type="predicted"/>
<protein>
    <submittedName>
        <fullName evidence="2">Uncharacterized protein</fullName>
    </submittedName>
</protein>